<dbReference type="AlphaFoldDB" id="A0A1B7KP54"/>
<dbReference type="Pfam" id="PF01476">
    <property type="entry name" value="LysM"/>
    <property type="match status" value="1"/>
</dbReference>
<dbReference type="RefSeq" id="WP_064552381.1">
    <property type="nucleotide sequence ID" value="NZ_LXMA01000038.1"/>
</dbReference>
<dbReference type="SUPFAM" id="SSF54106">
    <property type="entry name" value="LysM domain"/>
    <property type="match status" value="1"/>
</dbReference>
<dbReference type="InterPro" id="IPR052196">
    <property type="entry name" value="Bact_Kbp"/>
</dbReference>
<evidence type="ECO:0000259" key="1">
    <source>
        <dbReference type="PROSITE" id="PS51782"/>
    </source>
</evidence>
<dbReference type="CDD" id="cd00118">
    <property type="entry name" value="LysM"/>
    <property type="match status" value="1"/>
</dbReference>
<sequence length="221" mass="25605">MSKSVYEFWFAWPDGTKSRLPVLPSELNISNGSQNESINIAGLGEVTIIQDPAAKTISFSSIFPAQYSPICEYENFSAPWVFVERINMFKKSDKPARFIVTGTPINYPVTIEDFNYKEGEYDVGDISYEITLKEFRFVNIRKVDTKPSAKTTQRPNNQTKPKTYMVKKGDTLWVLARKFYNDSSQWKKLWEANKDMLIKRDKRNIKQPGHWIYPGQVLKIP</sequence>
<dbReference type="InterPro" id="IPR018392">
    <property type="entry name" value="LysM"/>
</dbReference>
<comment type="caution">
    <text evidence="2">The sequence shown here is derived from an EMBL/GenBank/DDBJ whole genome shotgun (WGS) entry which is preliminary data.</text>
</comment>
<dbReference type="SMART" id="SM00257">
    <property type="entry name" value="LysM"/>
    <property type="match status" value="1"/>
</dbReference>
<dbReference type="Gene3D" id="3.10.350.10">
    <property type="entry name" value="LysM domain"/>
    <property type="match status" value="1"/>
</dbReference>
<evidence type="ECO:0000313" key="2">
    <source>
        <dbReference type="EMBL" id="OAT71874.1"/>
    </source>
</evidence>
<feature type="domain" description="LysM" evidence="1">
    <location>
        <begin position="162"/>
        <end position="220"/>
    </location>
</feature>
<dbReference type="InterPro" id="IPR036779">
    <property type="entry name" value="LysM_dom_sf"/>
</dbReference>
<dbReference type="PANTHER" id="PTHR34700:SF4">
    <property type="entry name" value="PHAGE-LIKE ELEMENT PBSX PROTEIN XKDP"/>
    <property type="match status" value="1"/>
</dbReference>
<protein>
    <submittedName>
        <fullName evidence="2">Phage portal protein</fullName>
    </submittedName>
</protein>
<reference evidence="3" key="1">
    <citation type="submission" date="2016-05" db="EMBL/GenBank/DDBJ databases">
        <authorList>
            <person name="Wang W."/>
            <person name="Zhu L."/>
        </authorList>
    </citation>
    <scope>NUCLEOTIDE SEQUENCE [LARGE SCALE GENOMIC DNA]</scope>
    <source>
        <strain evidence="3">W-2</strain>
    </source>
</reference>
<evidence type="ECO:0000313" key="3">
    <source>
        <dbReference type="Proteomes" id="UP000078290"/>
    </source>
</evidence>
<dbReference type="Proteomes" id="UP000078290">
    <property type="component" value="Unassembled WGS sequence"/>
</dbReference>
<dbReference type="PANTHER" id="PTHR34700">
    <property type="entry name" value="POTASSIUM BINDING PROTEIN KBP"/>
    <property type="match status" value="1"/>
</dbReference>
<proteinExistence type="predicted"/>
<dbReference type="PROSITE" id="PS51782">
    <property type="entry name" value="LYSM"/>
    <property type="match status" value="1"/>
</dbReference>
<dbReference type="EMBL" id="LXMA01000038">
    <property type="protein sequence ID" value="OAT71874.1"/>
    <property type="molecule type" value="Genomic_DNA"/>
</dbReference>
<organism evidence="2 3">
    <name type="scientific">Parageobacillus thermoglucosidasius</name>
    <name type="common">Geobacillus thermoglucosidasius</name>
    <dbReference type="NCBI Taxonomy" id="1426"/>
    <lineage>
        <taxon>Bacteria</taxon>
        <taxon>Bacillati</taxon>
        <taxon>Bacillota</taxon>
        <taxon>Bacilli</taxon>
        <taxon>Bacillales</taxon>
        <taxon>Anoxybacillaceae</taxon>
        <taxon>Parageobacillus</taxon>
    </lineage>
</organism>
<gene>
    <name evidence="2" type="ORF">A7K69_10715</name>
</gene>
<dbReference type="OrthoDB" id="9800780at2"/>
<name>A0A1B7KP54_PARTM</name>
<accession>A0A1B7KP54</accession>